<dbReference type="PIRSF" id="PIRSF020565">
    <property type="entry name" value="3Ho_Ac_ACP_DH_prd"/>
    <property type="match status" value="1"/>
</dbReference>
<keyword evidence="2" id="KW-1185">Reference proteome</keyword>
<dbReference type="AlphaFoldDB" id="A0A931NC44"/>
<dbReference type="EMBL" id="JAEDAL010000001">
    <property type="protein sequence ID" value="MBH9551597.1"/>
    <property type="molecule type" value="Genomic_DNA"/>
</dbReference>
<name>A0A931NC44_9BURK</name>
<gene>
    <name evidence="1" type="ORF">I7X43_01940</name>
</gene>
<comment type="caution">
    <text evidence="1">The sequence shown here is derived from an EMBL/GenBank/DDBJ whole genome shotgun (WGS) entry which is preliminary data.</text>
</comment>
<dbReference type="InterPro" id="IPR016776">
    <property type="entry name" value="ApeP-like_dehydratase"/>
</dbReference>
<reference evidence="1" key="1">
    <citation type="submission" date="2020-12" db="EMBL/GenBank/DDBJ databases">
        <title>The genome sequence of Inhella sp. 4Y17.</title>
        <authorList>
            <person name="Liu Y."/>
        </authorList>
    </citation>
    <scope>NUCLEOTIDE SEQUENCE</scope>
    <source>
        <strain evidence="1">4Y10</strain>
    </source>
</reference>
<evidence type="ECO:0000313" key="1">
    <source>
        <dbReference type="EMBL" id="MBH9551597.1"/>
    </source>
</evidence>
<protein>
    <submittedName>
        <fullName evidence="1">3-hydroxylacyl-ACP dehydratase</fullName>
    </submittedName>
</protein>
<dbReference type="Pfam" id="PF22817">
    <property type="entry name" value="ApeP-like"/>
    <property type="match status" value="1"/>
</dbReference>
<dbReference type="SUPFAM" id="SSF54637">
    <property type="entry name" value="Thioesterase/thiol ester dehydrase-isomerase"/>
    <property type="match status" value="1"/>
</dbReference>
<evidence type="ECO:0000313" key="2">
    <source>
        <dbReference type="Proteomes" id="UP000620139"/>
    </source>
</evidence>
<dbReference type="Proteomes" id="UP000620139">
    <property type="component" value="Unassembled WGS sequence"/>
</dbReference>
<dbReference type="InterPro" id="IPR029069">
    <property type="entry name" value="HotDog_dom_sf"/>
</dbReference>
<accession>A0A931NC44</accession>
<sequence length="150" mass="16357">MTESMDAFVPHRGAMSWLDRLVEVGAEHAVAEATLRPDHLLVRDGGLSPSTGVEYMAQTVAAWAGAQRRAAEGAPTIGFLLGTRRYTCERDRFRVGETLCIRVQRLFQADNGLGQFEAQIEIGSECVARAHLNVFGPDDPAAFLRGETPT</sequence>
<dbReference type="Gene3D" id="3.10.129.10">
    <property type="entry name" value="Hotdog Thioesterase"/>
    <property type="match status" value="1"/>
</dbReference>
<proteinExistence type="predicted"/>
<organism evidence="1 2">
    <name type="scientific">Inhella gelatinilytica</name>
    <dbReference type="NCBI Taxonomy" id="2795030"/>
    <lineage>
        <taxon>Bacteria</taxon>
        <taxon>Pseudomonadati</taxon>
        <taxon>Pseudomonadota</taxon>
        <taxon>Betaproteobacteria</taxon>
        <taxon>Burkholderiales</taxon>
        <taxon>Sphaerotilaceae</taxon>
        <taxon>Inhella</taxon>
    </lineage>
</organism>